<evidence type="ECO:0000259" key="1">
    <source>
        <dbReference type="Pfam" id="PF01695"/>
    </source>
</evidence>
<feature type="domain" description="IstB-like ATP-binding" evidence="1">
    <location>
        <begin position="7"/>
        <end position="154"/>
    </location>
</feature>
<dbReference type="GO" id="GO:0005524">
    <property type="term" value="F:ATP binding"/>
    <property type="evidence" value="ECO:0007669"/>
    <property type="project" value="InterPro"/>
</dbReference>
<evidence type="ECO:0000313" key="2">
    <source>
        <dbReference type="EMBL" id="TKC88864.1"/>
    </source>
</evidence>
<dbReference type="AlphaFoldDB" id="A0A4U1I667"/>
<feature type="non-terminal residue" evidence="2">
    <location>
        <position position="157"/>
    </location>
</feature>
<dbReference type="InterPro" id="IPR027417">
    <property type="entry name" value="P-loop_NTPase"/>
</dbReference>
<dbReference type="RefSeq" id="WP_170230030.1">
    <property type="nucleotide sequence ID" value="NZ_SSMQ01000170.1"/>
</dbReference>
<sequence>MADLHEQLKRIGLRSGREPIDALLVHAQKSKLSPVQFLEELVSLELRERDAANLVRRSKDAAIGTPAPLDRFDWNHPRAIDRDLYEHLLGLDFLGRGENVLFRGPAGVGKTTLAKNLGLRALERGYSVLFRTLPAALADLMRQESIPATERRLRRYT</sequence>
<accession>A0A4U1I667</accession>
<keyword evidence="3" id="KW-1185">Reference proteome</keyword>
<name>A0A4U1I667_9BACT</name>
<organism evidence="2 3">
    <name type="scientific">Polyangium fumosum</name>
    <dbReference type="NCBI Taxonomy" id="889272"/>
    <lineage>
        <taxon>Bacteria</taxon>
        <taxon>Pseudomonadati</taxon>
        <taxon>Myxococcota</taxon>
        <taxon>Polyangia</taxon>
        <taxon>Polyangiales</taxon>
        <taxon>Polyangiaceae</taxon>
        <taxon>Polyangium</taxon>
    </lineage>
</organism>
<evidence type="ECO:0000313" key="3">
    <source>
        <dbReference type="Proteomes" id="UP000309215"/>
    </source>
</evidence>
<dbReference type="Proteomes" id="UP000309215">
    <property type="component" value="Unassembled WGS sequence"/>
</dbReference>
<dbReference type="SUPFAM" id="SSF52540">
    <property type="entry name" value="P-loop containing nucleoside triphosphate hydrolases"/>
    <property type="match status" value="1"/>
</dbReference>
<proteinExistence type="predicted"/>
<comment type="caution">
    <text evidence="2">The sequence shown here is derived from an EMBL/GenBank/DDBJ whole genome shotgun (WGS) entry which is preliminary data.</text>
</comment>
<gene>
    <name evidence="2" type="ORF">E8A74_51480</name>
</gene>
<dbReference type="InterPro" id="IPR002611">
    <property type="entry name" value="IstB_ATP-bd"/>
</dbReference>
<dbReference type="Gene3D" id="3.40.50.300">
    <property type="entry name" value="P-loop containing nucleotide triphosphate hydrolases"/>
    <property type="match status" value="1"/>
</dbReference>
<dbReference type="EMBL" id="SSMQ01000170">
    <property type="protein sequence ID" value="TKC88864.1"/>
    <property type="molecule type" value="Genomic_DNA"/>
</dbReference>
<protein>
    <submittedName>
        <fullName evidence="2">AAA family ATPase</fullName>
    </submittedName>
</protein>
<reference evidence="2 3" key="1">
    <citation type="submission" date="2019-04" db="EMBL/GenBank/DDBJ databases">
        <authorList>
            <person name="Li Y."/>
            <person name="Wang J."/>
        </authorList>
    </citation>
    <scope>NUCLEOTIDE SEQUENCE [LARGE SCALE GENOMIC DNA]</scope>
    <source>
        <strain evidence="2 3">DSM 14668</strain>
    </source>
</reference>
<dbReference type="Pfam" id="PF01695">
    <property type="entry name" value="IstB_IS21"/>
    <property type="match status" value="1"/>
</dbReference>